<proteinExistence type="predicted"/>
<dbReference type="VEuPathDB" id="TriTrypDB:LdCL_350026200"/>
<feature type="region of interest" description="Disordered" evidence="1">
    <location>
        <begin position="157"/>
        <end position="241"/>
    </location>
</feature>
<feature type="compositionally biased region" description="Basic residues" evidence="1">
    <location>
        <begin position="163"/>
        <end position="182"/>
    </location>
</feature>
<feature type="compositionally biased region" description="Polar residues" evidence="1">
    <location>
        <begin position="714"/>
        <end position="723"/>
    </location>
</feature>
<gene>
    <name evidence="2" type="ORF">LdCL_350026200</name>
</gene>
<organism evidence="2 3">
    <name type="scientific">Leishmania donovani</name>
    <dbReference type="NCBI Taxonomy" id="5661"/>
    <lineage>
        <taxon>Eukaryota</taxon>
        <taxon>Discoba</taxon>
        <taxon>Euglenozoa</taxon>
        <taxon>Kinetoplastea</taxon>
        <taxon>Metakinetoplastina</taxon>
        <taxon>Trypanosomatida</taxon>
        <taxon>Trypanosomatidae</taxon>
        <taxon>Leishmaniinae</taxon>
        <taxon>Leishmania</taxon>
    </lineage>
</organism>
<dbReference type="OrthoDB" id="272613at2759"/>
<evidence type="ECO:0000313" key="3">
    <source>
        <dbReference type="Proteomes" id="UP000274082"/>
    </source>
</evidence>
<dbReference type="AlphaFoldDB" id="A0A3S5H7Z3"/>
<reference evidence="2 3" key="1">
    <citation type="journal article" date="2018" name="Sci. Rep.">
        <title>A complete Leishmania donovani reference genome identifies novel genetic variations associated with virulence.</title>
        <authorList>
            <person name="Lypaczewski P."/>
            <person name="Hoshizaki J."/>
            <person name="Zhang W.-W."/>
            <person name="McCall L.-I."/>
            <person name="Torcivia-Rodriguez J."/>
            <person name="Simonyan V."/>
            <person name="Kaur A."/>
            <person name="Dewar K."/>
            <person name="Matlashewski G."/>
        </authorList>
    </citation>
    <scope>NUCLEOTIDE SEQUENCE [LARGE SCALE GENOMIC DNA]</scope>
    <source>
        <strain evidence="2 3">LdCL</strain>
    </source>
</reference>
<feature type="compositionally biased region" description="Basic and acidic residues" evidence="1">
    <location>
        <begin position="195"/>
        <end position="215"/>
    </location>
</feature>
<feature type="compositionally biased region" description="Polar residues" evidence="1">
    <location>
        <begin position="695"/>
        <end position="707"/>
    </location>
</feature>
<feature type="region of interest" description="Disordered" evidence="1">
    <location>
        <begin position="393"/>
        <end position="427"/>
    </location>
</feature>
<dbReference type="VEuPathDB" id="TriTrypDB:LDHU3_35.2710"/>
<sequence length="723" mass="80336">MASAGTYIAAWFRHHLSSVVTFQKQFVDDVSETVKEQKAQFDRHTREAKERAVQLHLDKLEEKYLCCVCGRGGEIREDDEFVYDTYSMIDLPPRAALEAAVREELADAQLSDGHIKQHQHMLAFRQRHLQHPSTTPAATYESDGSLYCSSDVSVAPSDWRSERTRKKHRRRRDSSSQHKRAKSSSQRHVMPRSRCQREELEAQHHDHDNRDKRAAVDASEPSIRISLSLDEPPPSRSTAARGDALELHTADLAVMDPDMVGPLEVRHTLYKIRHAVLHKEARVRRKAVVVHKDKGLMMIEESEIEMFSHFFQRPVHGYLCTACYTSAQRRLDTLTQQIRAILFKAEHPVLRRLPAKELEVLIAGNQVPVTLIQSVLAVQRRWAKLTEEQRMEVSRAEAGAGPPQGSTAAFDAEERTSWTPQGRDPTARMATLPERSILTLREEARCGACQRRAACFFEPKSVVFLCQFCTARDRFYREHAVCINDEEMPLMLTHLLQNLALYYQGVHQQAELRQAPLSAIPEAQTDLFPLTDIMREKEGLFACQAPAAAKSDLQGCREVAEVVSELGAETHMHGTYVPVARPCTSAASTRRVCGSTVPLREKRERVGRTMISLFDGVKVEGSGVNLFKNAASSSFAAGVSDLFQPAPAPRLSPSQTNGSAAGHAGERAAANLLANGGTAALTSPPATVRGHEGRLQSSAVGSSSATPTAHFPASPNSQRDSLF</sequence>
<dbReference type="VEuPathDB" id="TriTrypDB:LdBPK_352100.1"/>
<accession>A0A3S5H7Z3</accession>
<evidence type="ECO:0000256" key="1">
    <source>
        <dbReference type="SAM" id="MobiDB-lite"/>
    </source>
</evidence>
<dbReference type="EMBL" id="CP029534">
    <property type="protein sequence ID" value="AYU83012.1"/>
    <property type="molecule type" value="Genomic_DNA"/>
</dbReference>
<evidence type="ECO:0000313" key="2">
    <source>
        <dbReference type="EMBL" id="AYU83012.1"/>
    </source>
</evidence>
<keyword evidence="3" id="KW-1185">Reference proteome</keyword>
<dbReference type="Proteomes" id="UP000274082">
    <property type="component" value="Chromosome 35"/>
</dbReference>
<protein>
    <submittedName>
        <fullName evidence="2">Uncharacterized protein</fullName>
    </submittedName>
</protein>
<feature type="region of interest" description="Disordered" evidence="1">
    <location>
        <begin position="677"/>
        <end position="723"/>
    </location>
</feature>
<name>A0A3S5H7Z3_LEIDO</name>